<evidence type="ECO:0000256" key="2">
    <source>
        <dbReference type="SAM" id="Phobius"/>
    </source>
</evidence>
<evidence type="ECO:0000313" key="4">
    <source>
        <dbReference type="Proteomes" id="UP000749293"/>
    </source>
</evidence>
<protein>
    <recommendedName>
        <fullName evidence="5">Amine oxidase domain-containing protein</fullName>
    </recommendedName>
</protein>
<dbReference type="Gene3D" id="3.40.50.150">
    <property type="entry name" value="Vaccinia Virus protein VP39"/>
    <property type="match status" value="1"/>
</dbReference>
<gene>
    <name evidence="3" type="ORF">GMORB2_4199</name>
</gene>
<keyword evidence="2" id="KW-0472">Membrane</keyword>
<dbReference type="SUPFAM" id="SSF51905">
    <property type="entry name" value="FAD/NAD(P)-binding domain"/>
    <property type="match status" value="1"/>
</dbReference>
<feature type="region of interest" description="Disordered" evidence="1">
    <location>
        <begin position="628"/>
        <end position="654"/>
    </location>
</feature>
<evidence type="ECO:0000256" key="1">
    <source>
        <dbReference type="SAM" id="MobiDB-lite"/>
    </source>
</evidence>
<dbReference type="Pfam" id="PF13450">
    <property type="entry name" value="NAD_binding_8"/>
    <property type="match status" value="1"/>
</dbReference>
<dbReference type="Gene3D" id="3.50.50.60">
    <property type="entry name" value="FAD/NAD(P)-binding domain"/>
    <property type="match status" value="1"/>
</dbReference>
<keyword evidence="2" id="KW-0812">Transmembrane</keyword>
<dbReference type="Proteomes" id="UP000749293">
    <property type="component" value="Unassembled WGS sequence"/>
</dbReference>
<dbReference type="InterPro" id="IPR036188">
    <property type="entry name" value="FAD/NAD-bd_sf"/>
</dbReference>
<accession>A0A9P5D8B8</accession>
<dbReference type="InterPro" id="IPR050464">
    <property type="entry name" value="Zeta_carotene_desat/Oxidored"/>
</dbReference>
<keyword evidence="2" id="KW-1133">Transmembrane helix</keyword>
<evidence type="ECO:0000313" key="3">
    <source>
        <dbReference type="EMBL" id="KAF4125359.1"/>
    </source>
</evidence>
<dbReference type="PANTHER" id="PTHR42923">
    <property type="entry name" value="PROTOPORPHYRINOGEN OXIDASE"/>
    <property type="match status" value="1"/>
</dbReference>
<organism evidence="3 4">
    <name type="scientific">Geosmithia morbida</name>
    <dbReference type="NCBI Taxonomy" id="1094350"/>
    <lineage>
        <taxon>Eukaryota</taxon>
        <taxon>Fungi</taxon>
        <taxon>Dikarya</taxon>
        <taxon>Ascomycota</taxon>
        <taxon>Pezizomycotina</taxon>
        <taxon>Sordariomycetes</taxon>
        <taxon>Hypocreomycetidae</taxon>
        <taxon>Hypocreales</taxon>
        <taxon>Bionectriaceae</taxon>
        <taxon>Geosmithia</taxon>
    </lineage>
</organism>
<keyword evidence="4" id="KW-1185">Reference proteome</keyword>
<dbReference type="GeneID" id="55970427"/>
<dbReference type="GO" id="GO:0016491">
    <property type="term" value="F:oxidoreductase activity"/>
    <property type="evidence" value="ECO:0007669"/>
    <property type="project" value="TreeGrafter"/>
</dbReference>
<feature type="transmembrane region" description="Helical" evidence="2">
    <location>
        <begin position="6"/>
        <end position="25"/>
    </location>
</feature>
<dbReference type="AlphaFoldDB" id="A0A9P5D8B8"/>
<reference evidence="3" key="1">
    <citation type="submission" date="2020-03" db="EMBL/GenBank/DDBJ databases">
        <title>Site-based positive gene gene selection in Geosmithia morbida across the United States reveals a broad range of putative effectors and factors for local host and environmental adapation.</title>
        <authorList>
            <person name="Onufrak A."/>
            <person name="Murdoch R.W."/>
            <person name="Gazis R."/>
            <person name="Huff M."/>
            <person name="Staton M."/>
            <person name="Klingeman W."/>
            <person name="Hadziabdic D."/>
        </authorList>
    </citation>
    <scope>NUCLEOTIDE SEQUENCE</scope>
    <source>
        <strain evidence="3">1262</strain>
    </source>
</reference>
<feature type="transmembrane region" description="Helical" evidence="2">
    <location>
        <begin position="146"/>
        <end position="171"/>
    </location>
</feature>
<evidence type="ECO:0008006" key="5">
    <source>
        <dbReference type="Google" id="ProtNLM"/>
    </source>
</evidence>
<dbReference type="EMBL" id="JAANYQ010000003">
    <property type="protein sequence ID" value="KAF4125359.1"/>
    <property type="molecule type" value="Genomic_DNA"/>
</dbReference>
<sequence length="862" mass="95247">MDDKQPVRVAVVGTGLAGLTTAYLLKNDKHRRYDVTLLDQTESLSFDSASITVKNEKTGDVERVDLPMRASAGGYYANLMRMYRHLNVPLHPIRFLFIFSEAIPLAAKGIPTSTDGDSEGGQQRSYFVHASNLHQLPPPWPSQRSVLLHIIEIMYLIICQLWFSVACFIIVPNTTGPGGGESFAEYLERIWMPRRDIVNYKRLSHGHQHYAVCGGVSQIQAKLSNGLDGTRLGSRVSRVAPAPNLGGVLVRWKSNGSTEEEQELFDRVVLAVSPDVASRIFAPLAAIAHKMPTVQVESSVLPMTKENGYSVVHKSSEDGVSAGCMHHSKDGSRAQTIMLKTRFSNKGSQTEALHTMPSGVIVSTCPIDSTGPPKNAIRYAKFTRTLRTPQSRAAVEKMMGRAYPDDDTNEKLLDDDCDWTNGDDNVWIAGAWCWDGMVLLEGCVVSAMKVARDFGVEIPWALGSITQAMSSSSSRDIGLAFMGGFIVAVFTVSIAGILALRRTDVYGLGHWKLNAKMPLSSMWMNLGYWTTPDGKTITVFEDACAMLLRQILDTAGLIGPDDAEDTPDLKRRSLAILDVGFGCGDQTWELVRLTRAATRWSRFRYVGLTMNRYQVDTAQRRIYRETLPPSSQLRRHERREVAVDDDGSSGAPVMAQVPPADSFTLFCANAALPDAWNQKVKRAVQSMVNADDSHTDPDSNVGGNKDNFPAFSDRWFLALDCLYHFSPSRKPILQYAANKLAANFMAFDLVLNESASWRDTIIVRAVGLMMGCPIRTFLTKAEYTAQLVKCGYDEDSIIIRDISPHVFPGVVGFLDDQDRALSQYGVSIGGFKLAGRLFDWFGRSNVLKASIVVARVTHQCQE</sequence>
<proteinExistence type="predicted"/>
<dbReference type="InterPro" id="IPR029063">
    <property type="entry name" value="SAM-dependent_MTases_sf"/>
</dbReference>
<dbReference type="OrthoDB" id="5977668at2759"/>
<feature type="transmembrane region" description="Helical" evidence="2">
    <location>
        <begin position="477"/>
        <end position="500"/>
    </location>
</feature>
<name>A0A9P5D8B8_9HYPO</name>
<dbReference type="PANTHER" id="PTHR42923:SF42">
    <property type="entry name" value="AMINE OXIDASE DOMAIN-CONTAINING PROTEIN"/>
    <property type="match status" value="1"/>
</dbReference>
<dbReference type="RefSeq" id="XP_035324011.1">
    <property type="nucleotide sequence ID" value="XM_035466174.1"/>
</dbReference>
<comment type="caution">
    <text evidence="3">The sequence shown here is derived from an EMBL/GenBank/DDBJ whole genome shotgun (WGS) entry which is preliminary data.</text>
</comment>